<evidence type="ECO:0000256" key="1">
    <source>
        <dbReference type="SAM" id="SignalP"/>
    </source>
</evidence>
<proteinExistence type="predicted"/>
<protein>
    <submittedName>
        <fullName evidence="3">Uncharacterized protein</fullName>
    </submittedName>
</protein>
<feature type="chain" id="PRO_5037248725" evidence="1">
    <location>
        <begin position="19"/>
        <end position="186"/>
    </location>
</feature>
<keyword evidence="2" id="KW-1185">Reference proteome</keyword>
<feature type="signal peptide" evidence="1">
    <location>
        <begin position="1"/>
        <end position="18"/>
    </location>
</feature>
<dbReference type="Proteomes" id="UP000887578">
    <property type="component" value="Unplaced"/>
</dbReference>
<organism evidence="2 3">
    <name type="scientific">Panagrolaimus davidi</name>
    <dbReference type="NCBI Taxonomy" id="227884"/>
    <lineage>
        <taxon>Eukaryota</taxon>
        <taxon>Metazoa</taxon>
        <taxon>Ecdysozoa</taxon>
        <taxon>Nematoda</taxon>
        <taxon>Chromadorea</taxon>
        <taxon>Rhabditida</taxon>
        <taxon>Tylenchina</taxon>
        <taxon>Panagrolaimomorpha</taxon>
        <taxon>Panagrolaimoidea</taxon>
        <taxon>Panagrolaimidae</taxon>
        <taxon>Panagrolaimus</taxon>
    </lineage>
</organism>
<dbReference type="WBParaSite" id="PDA_v2.g8025.t1">
    <property type="protein sequence ID" value="PDA_v2.g8025.t1"/>
    <property type="gene ID" value="PDA_v2.g8025"/>
</dbReference>
<name>A0A914R0S8_9BILA</name>
<evidence type="ECO:0000313" key="3">
    <source>
        <dbReference type="WBParaSite" id="PDA_v2.g8025.t1"/>
    </source>
</evidence>
<reference evidence="3" key="1">
    <citation type="submission" date="2022-11" db="UniProtKB">
        <authorList>
            <consortium name="WormBaseParasite"/>
        </authorList>
    </citation>
    <scope>IDENTIFICATION</scope>
</reference>
<dbReference type="AlphaFoldDB" id="A0A914R0S8"/>
<evidence type="ECO:0000313" key="2">
    <source>
        <dbReference type="Proteomes" id="UP000887578"/>
    </source>
</evidence>
<sequence>MFSAVILLFLFVKRIFRAQVPICRGIDYSGIITDPNDNDIIFTYKYKIDVSYDEQKLINNLHISKISSSSTANIVSTSLNYDYGIPISSAQSINLTDGIDIQTLNTAFLLDNLFQHASCDFTTIQTIGITLYVNNDGTTGNYMDKSNSLNYIYDCGWDGYNCSDTVRCSNTDYVEIMDEIDGKCYE</sequence>
<keyword evidence="1" id="KW-0732">Signal</keyword>
<accession>A0A914R0S8</accession>